<evidence type="ECO:0000313" key="3">
    <source>
        <dbReference type="Proteomes" id="UP001597216"/>
    </source>
</evidence>
<sequence length="95" mass="10287">MQNKVASLSATPDPTIAPPSATTVPDNGAQMSKTTDVGSDQADLRLVIEEKGGSYVYMTVDRRTGDVVAQYPREEVLKLREEADYEAGDVIKTRA</sequence>
<proteinExistence type="predicted"/>
<feature type="region of interest" description="Disordered" evidence="1">
    <location>
        <begin position="1"/>
        <end position="39"/>
    </location>
</feature>
<dbReference type="Gene3D" id="3.30.160.170">
    <property type="entry name" value="FlaG-like"/>
    <property type="match status" value="1"/>
</dbReference>
<name>A0ABW3SZV0_9CAUL</name>
<gene>
    <name evidence="2" type="ORF">ACFQ27_07540</name>
</gene>
<keyword evidence="3" id="KW-1185">Reference proteome</keyword>
<protein>
    <recommendedName>
        <fullName evidence="4">Flagellar protein FlaG</fullName>
    </recommendedName>
</protein>
<dbReference type="EMBL" id="JBHTLQ010000012">
    <property type="protein sequence ID" value="MFD1190429.1"/>
    <property type="molecule type" value="Genomic_DNA"/>
</dbReference>
<evidence type="ECO:0008006" key="4">
    <source>
        <dbReference type="Google" id="ProtNLM"/>
    </source>
</evidence>
<evidence type="ECO:0000256" key="1">
    <source>
        <dbReference type="SAM" id="MobiDB-lite"/>
    </source>
</evidence>
<comment type="caution">
    <text evidence="2">The sequence shown here is derived from an EMBL/GenBank/DDBJ whole genome shotgun (WGS) entry which is preliminary data.</text>
</comment>
<dbReference type="InterPro" id="IPR035924">
    <property type="entry name" value="FlaG-like_sf"/>
</dbReference>
<organism evidence="2 3">
    <name type="scientific">Phenylobacterium conjunctum</name>
    <dbReference type="NCBI Taxonomy" id="1298959"/>
    <lineage>
        <taxon>Bacteria</taxon>
        <taxon>Pseudomonadati</taxon>
        <taxon>Pseudomonadota</taxon>
        <taxon>Alphaproteobacteria</taxon>
        <taxon>Caulobacterales</taxon>
        <taxon>Caulobacteraceae</taxon>
        <taxon>Phenylobacterium</taxon>
    </lineage>
</organism>
<reference evidence="3" key="1">
    <citation type="journal article" date="2019" name="Int. J. Syst. Evol. Microbiol.">
        <title>The Global Catalogue of Microorganisms (GCM) 10K type strain sequencing project: providing services to taxonomists for standard genome sequencing and annotation.</title>
        <authorList>
            <consortium name="The Broad Institute Genomics Platform"/>
            <consortium name="The Broad Institute Genome Sequencing Center for Infectious Disease"/>
            <person name="Wu L."/>
            <person name="Ma J."/>
        </authorList>
    </citation>
    <scope>NUCLEOTIDE SEQUENCE [LARGE SCALE GENOMIC DNA]</scope>
    <source>
        <strain evidence="3">CCUG 55074</strain>
    </source>
</reference>
<feature type="compositionally biased region" description="Polar residues" evidence="1">
    <location>
        <begin position="1"/>
        <end position="12"/>
    </location>
</feature>
<evidence type="ECO:0000313" key="2">
    <source>
        <dbReference type="EMBL" id="MFD1190429.1"/>
    </source>
</evidence>
<dbReference type="RefSeq" id="WP_377353162.1">
    <property type="nucleotide sequence ID" value="NZ_JBHTLQ010000012.1"/>
</dbReference>
<dbReference type="Proteomes" id="UP001597216">
    <property type="component" value="Unassembled WGS sequence"/>
</dbReference>
<accession>A0ABW3SZV0</accession>
<dbReference type="SUPFAM" id="SSF160214">
    <property type="entry name" value="FlaG-like"/>
    <property type="match status" value="1"/>
</dbReference>
<feature type="compositionally biased region" description="Polar residues" evidence="1">
    <location>
        <begin position="20"/>
        <end position="38"/>
    </location>
</feature>